<dbReference type="Gene3D" id="3.50.30.30">
    <property type="match status" value="1"/>
</dbReference>
<keyword evidence="3 8" id="KW-0732">Signal</keyword>
<dbReference type="Pfam" id="PF00082">
    <property type="entry name" value="Peptidase_S8"/>
    <property type="match status" value="1"/>
</dbReference>
<keyword evidence="2" id="KW-0645">Protease</keyword>
<evidence type="ECO:0000256" key="4">
    <source>
        <dbReference type="ARBA" id="ARBA00022801"/>
    </source>
</evidence>
<reference evidence="12" key="1">
    <citation type="journal article" date="2023" name="Proc. Natl. Acad. Sci. U.S.A.">
        <title>Genomic and structural basis for evolution of tropane alkaloid biosynthesis.</title>
        <authorList>
            <person name="Wanga Y.-J."/>
            <person name="Taina T."/>
            <person name="Yua J.-Y."/>
            <person name="Lia J."/>
            <person name="Xua B."/>
            <person name="Chenc J."/>
            <person name="D'Auriad J.C."/>
            <person name="Huanga J.-P."/>
            <person name="Huanga S.-X."/>
        </authorList>
    </citation>
    <scope>NUCLEOTIDE SEQUENCE [LARGE SCALE GENOMIC DNA]</scope>
    <source>
        <strain evidence="12">cv. KIB-2019</strain>
    </source>
</reference>
<gene>
    <name evidence="11" type="ORF">K7X08_007979</name>
</gene>
<dbReference type="PRINTS" id="PR00723">
    <property type="entry name" value="SUBTILISIN"/>
</dbReference>
<dbReference type="Pfam" id="PF02225">
    <property type="entry name" value="PA"/>
    <property type="match status" value="1"/>
</dbReference>
<dbReference type="InterPro" id="IPR003137">
    <property type="entry name" value="PA_domain"/>
</dbReference>
<keyword evidence="4" id="KW-0378">Hydrolase</keyword>
<keyword evidence="5" id="KW-0720">Serine protease</keyword>
<evidence type="ECO:0000259" key="10">
    <source>
        <dbReference type="Pfam" id="PF02225"/>
    </source>
</evidence>
<dbReference type="AlphaFoldDB" id="A0A9Q1RPH9"/>
<keyword evidence="12" id="KW-1185">Reference proteome</keyword>
<comment type="caution">
    <text evidence="11">The sequence shown here is derived from an EMBL/GenBank/DDBJ whole genome shotgun (WGS) entry which is preliminary data.</text>
</comment>
<dbReference type="InterPro" id="IPR000209">
    <property type="entry name" value="Peptidase_S8/S53_dom"/>
</dbReference>
<sequence>MNFRSCMFLLAVISSALAEQDIYVVHMDKTKVRSLDSYYLGISKRWYDEVISSITELSAEGEEEQEQKPPQLLYVYEKVISGFSAKLSKKQLESLKQVDGFLTAVPDEIIWPEHVSFRDTGMPPVPSRWKGKCEAGTKFAPSNCNKKIIGARIFSKGYEAAAGKINEKEDYRSPRDAQGHGTHTASTAAGNLVNGANLFGLGKGMAGGISYGSRIAVYKACFILGCSSSDIFAAIDQAVIDGVDVLSLSLGGFPKPFYADNIAIAAFGAVQHGVFVTCSAGNSGPLNSSVGNAAPWITTVGASSLDRSFPTTVKLGNGHVFKGASLYTGKPTKQLPLVYGRKAGVEGAEFCTNGTLSPRLVKGKIVICDKGINARAEKGEQVKIAGGAGMIMVNRVEEGDELYADAHVLPATSLGASAGIAIKNYVNLTKTATASIKFEGTVYGNRAPIVAAFSSRGPSAAGPDINILSGTSMSCPHVSGLAALLKSVHRDWSPAAIKSALMTTAYTLDKERTPIADAVSEASISATPFVFGHVDPERASDPGLIYDISAEDYLHYICSLNYNSTK</sequence>
<dbReference type="GO" id="GO:0006508">
    <property type="term" value="P:proteolysis"/>
    <property type="evidence" value="ECO:0007669"/>
    <property type="project" value="UniProtKB-KW"/>
</dbReference>
<dbReference type="PANTHER" id="PTHR10795">
    <property type="entry name" value="PROPROTEIN CONVERTASE SUBTILISIN/KEXIN"/>
    <property type="match status" value="1"/>
</dbReference>
<protein>
    <submittedName>
        <fullName evidence="11">Uncharacterized protein</fullName>
    </submittedName>
</protein>
<dbReference type="InterPro" id="IPR023828">
    <property type="entry name" value="Peptidase_S8_Ser-AS"/>
</dbReference>
<evidence type="ECO:0000256" key="8">
    <source>
        <dbReference type="SAM" id="SignalP"/>
    </source>
</evidence>
<dbReference type="InterPro" id="IPR037045">
    <property type="entry name" value="S8pro/Inhibitor_I9_sf"/>
</dbReference>
<evidence type="ECO:0000256" key="6">
    <source>
        <dbReference type="PIRSR" id="PIRSR615500-1"/>
    </source>
</evidence>
<feature type="domain" description="Peptidase S8/S53" evidence="9">
    <location>
        <begin position="101"/>
        <end position="509"/>
    </location>
</feature>
<evidence type="ECO:0000256" key="5">
    <source>
        <dbReference type="ARBA" id="ARBA00022825"/>
    </source>
</evidence>
<dbReference type="Proteomes" id="UP001152561">
    <property type="component" value="Unassembled WGS sequence"/>
</dbReference>
<dbReference type="EMBL" id="JAJAGQ010000004">
    <property type="protein sequence ID" value="KAJ8565403.1"/>
    <property type="molecule type" value="Genomic_DNA"/>
</dbReference>
<feature type="active site" description="Charge relay system" evidence="6">
    <location>
        <position position="472"/>
    </location>
</feature>
<dbReference type="OrthoDB" id="206201at2759"/>
<name>A0A9Q1RPH9_9SOLA</name>
<evidence type="ECO:0000256" key="1">
    <source>
        <dbReference type="ARBA" id="ARBA00011073"/>
    </source>
</evidence>
<evidence type="ECO:0000313" key="11">
    <source>
        <dbReference type="EMBL" id="KAJ8565403.1"/>
    </source>
</evidence>
<dbReference type="FunFam" id="3.50.30.30:FF:000005">
    <property type="entry name" value="subtilisin-like protease SBT1.5"/>
    <property type="match status" value="1"/>
</dbReference>
<feature type="domain" description="PA" evidence="10">
    <location>
        <begin position="334"/>
        <end position="422"/>
    </location>
</feature>
<organism evidence="11 12">
    <name type="scientific">Anisodus acutangulus</name>
    <dbReference type="NCBI Taxonomy" id="402998"/>
    <lineage>
        <taxon>Eukaryota</taxon>
        <taxon>Viridiplantae</taxon>
        <taxon>Streptophyta</taxon>
        <taxon>Embryophyta</taxon>
        <taxon>Tracheophyta</taxon>
        <taxon>Spermatophyta</taxon>
        <taxon>Magnoliopsida</taxon>
        <taxon>eudicotyledons</taxon>
        <taxon>Gunneridae</taxon>
        <taxon>Pentapetalae</taxon>
        <taxon>asterids</taxon>
        <taxon>lamiids</taxon>
        <taxon>Solanales</taxon>
        <taxon>Solanaceae</taxon>
        <taxon>Solanoideae</taxon>
        <taxon>Hyoscyameae</taxon>
        <taxon>Anisodus</taxon>
    </lineage>
</organism>
<dbReference type="CDD" id="cd04852">
    <property type="entry name" value="Peptidases_S8_3"/>
    <property type="match status" value="1"/>
</dbReference>
<dbReference type="SUPFAM" id="SSF52743">
    <property type="entry name" value="Subtilisin-like"/>
    <property type="match status" value="1"/>
</dbReference>
<evidence type="ECO:0000256" key="7">
    <source>
        <dbReference type="PROSITE-ProRule" id="PRU01240"/>
    </source>
</evidence>
<dbReference type="InterPro" id="IPR045051">
    <property type="entry name" value="SBT"/>
</dbReference>
<evidence type="ECO:0000313" key="12">
    <source>
        <dbReference type="Proteomes" id="UP001152561"/>
    </source>
</evidence>
<dbReference type="PROSITE" id="PS51892">
    <property type="entry name" value="SUBTILASE"/>
    <property type="match status" value="1"/>
</dbReference>
<feature type="signal peptide" evidence="8">
    <location>
        <begin position="1"/>
        <end position="18"/>
    </location>
</feature>
<evidence type="ECO:0000259" key="9">
    <source>
        <dbReference type="Pfam" id="PF00082"/>
    </source>
</evidence>
<feature type="chain" id="PRO_5040390105" evidence="8">
    <location>
        <begin position="19"/>
        <end position="566"/>
    </location>
</feature>
<dbReference type="InterPro" id="IPR034197">
    <property type="entry name" value="Peptidases_S8_3"/>
</dbReference>
<feature type="active site" description="Charge relay system" evidence="6">
    <location>
        <position position="180"/>
    </location>
</feature>
<evidence type="ECO:0000256" key="3">
    <source>
        <dbReference type="ARBA" id="ARBA00022729"/>
    </source>
</evidence>
<dbReference type="CDD" id="cd02120">
    <property type="entry name" value="PA_subtilisin_like"/>
    <property type="match status" value="1"/>
</dbReference>
<dbReference type="Gene3D" id="3.40.50.200">
    <property type="entry name" value="Peptidase S8/S53 domain"/>
    <property type="match status" value="2"/>
</dbReference>
<comment type="caution">
    <text evidence="7">Lacks conserved residue(s) required for the propagation of feature annotation.</text>
</comment>
<dbReference type="InterPro" id="IPR015500">
    <property type="entry name" value="Peptidase_S8_subtilisin-rel"/>
</dbReference>
<proteinExistence type="inferred from homology"/>
<comment type="similarity">
    <text evidence="1 7">Belongs to the peptidase S8 family.</text>
</comment>
<dbReference type="GO" id="GO:0004252">
    <property type="term" value="F:serine-type endopeptidase activity"/>
    <property type="evidence" value="ECO:0007669"/>
    <property type="project" value="InterPro"/>
</dbReference>
<accession>A0A9Q1RPH9</accession>
<feature type="active site" description="Charge relay system" evidence="6">
    <location>
        <position position="107"/>
    </location>
</feature>
<dbReference type="Gene3D" id="3.30.70.80">
    <property type="entry name" value="Peptidase S8 propeptide/proteinase inhibitor I9"/>
    <property type="match status" value="1"/>
</dbReference>
<dbReference type="PROSITE" id="PS00138">
    <property type="entry name" value="SUBTILASE_SER"/>
    <property type="match status" value="1"/>
</dbReference>
<dbReference type="InterPro" id="IPR036852">
    <property type="entry name" value="Peptidase_S8/S53_dom_sf"/>
</dbReference>
<evidence type="ECO:0000256" key="2">
    <source>
        <dbReference type="ARBA" id="ARBA00022670"/>
    </source>
</evidence>